<proteinExistence type="inferred from homology"/>
<dbReference type="GO" id="GO:0046872">
    <property type="term" value="F:metal ion binding"/>
    <property type="evidence" value="ECO:0007669"/>
    <property type="project" value="UniProtKB-KW"/>
</dbReference>
<dbReference type="PANTHER" id="PTHR10173:SF52">
    <property type="entry name" value="METHIONINE-R-SULFOXIDE REDUCTASE B1"/>
    <property type="match status" value="1"/>
</dbReference>
<keyword evidence="6" id="KW-0862">Zinc</keyword>
<keyword evidence="12" id="KW-1185">Reference proteome</keyword>
<comment type="similarity">
    <text evidence="2">Belongs to the MsrB Met sulfoxide reductase family.</text>
</comment>
<evidence type="ECO:0000313" key="11">
    <source>
        <dbReference type="EMBL" id="SDD83887.1"/>
    </source>
</evidence>
<evidence type="ECO:0000256" key="1">
    <source>
        <dbReference type="ARBA" id="ARBA00001947"/>
    </source>
</evidence>
<dbReference type="OrthoDB" id="9785497at2"/>
<organism evidence="11 12">
    <name type="scientific">Aquimonas voraii</name>
    <dbReference type="NCBI Taxonomy" id="265719"/>
    <lineage>
        <taxon>Bacteria</taxon>
        <taxon>Pseudomonadati</taxon>
        <taxon>Pseudomonadota</taxon>
        <taxon>Gammaproteobacteria</taxon>
        <taxon>Lysobacterales</taxon>
        <taxon>Lysobacteraceae</taxon>
        <taxon>Aquimonas</taxon>
    </lineage>
</organism>
<dbReference type="NCBIfam" id="TIGR00357">
    <property type="entry name" value="peptide-methionine (R)-S-oxide reductase MsrB"/>
    <property type="match status" value="1"/>
</dbReference>
<dbReference type="GO" id="GO:0005737">
    <property type="term" value="C:cytoplasm"/>
    <property type="evidence" value="ECO:0007669"/>
    <property type="project" value="TreeGrafter"/>
</dbReference>
<dbReference type="RefSeq" id="WP_091243497.1">
    <property type="nucleotide sequence ID" value="NZ_FNAG01000008.1"/>
</dbReference>
<dbReference type="PANTHER" id="PTHR10173">
    <property type="entry name" value="METHIONINE SULFOXIDE REDUCTASE"/>
    <property type="match status" value="1"/>
</dbReference>
<dbReference type="Proteomes" id="UP000199603">
    <property type="component" value="Unassembled WGS sequence"/>
</dbReference>
<evidence type="ECO:0000256" key="7">
    <source>
        <dbReference type="ARBA" id="ARBA00023002"/>
    </source>
</evidence>
<keyword evidence="7" id="KW-0560">Oxidoreductase</keyword>
<evidence type="ECO:0000256" key="6">
    <source>
        <dbReference type="ARBA" id="ARBA00022833"/>
    </source>
</evidence>
<dbReference type="EC" id="1.8.4.12" evidence="3"/>
<evidence type="ECO:0000256" key="4">
    <source>
        <dbReference type="ARBA" id="ARBA00021130"/>
    </source>
</evidence>
<feature type="domain" description="MsrB" evidence="10">
    <location>
        <begin position="32"/>
        <end position="154"/>
    </location>
</feature>
<sequence length="154" mass="16990">MSNAVATPTWNQVLTWARRGNPPPPRRVDLSEDEWRERLSPEQFRVLRQHGTERAFSSGICSLFEPGRYACAGCGTLLFDASSKFESHSGWPSFTAPVIEGVVAYVEDLSHGMHRIETLCAVCDGHLGHVFPDGPPPTGLRYCINAVALTKEHA</sequence>
<dbReference type="GO" id="GO:0006979">
    <property type="term" value="P:response to oxidative stress"/>
    <property type="evidence" value="ECO:0007669"/>
    <property type="project" value="InterPro"/>
</dbReference>
<name>A0A1G6Y2E0_9GAMM</name>
<dbReference type="STRING" id="265719.SAMN04488509_10872"/>
<dbReference type="InterPro" id="IPR002579">
    <property type="entry name" value="Met_Sox_Rdtase_MsrB_dom"/>
</dbReference>
<dbReference type="SUPFAM" id="SSF51316">
    <property type="entry name" value="Mss4-like"/>
    <property type="match status" value="1"/>
</dbReference>
<dbReference type="Gene3D" id="2.170.150.20">
    <property type="entry name" value="Peptide methionine sulfoxide reductase"/>
    <property type="match status" value="1"/>
</dbReference>
<dbReference type="GO" id="GO:0033743">
    <property type="term" value="F:peptide-methionine (R)-S-oxide reductase activity"/>
    <property type="evidence" value="ECO:0007669"/>
    <property type="project" value="UniProtKB-EC"/>
</dbReference>
<gene>
    <name evidence="11" type="ORF">SAMN04488509_10872</name>
</gene>
<dbReference type="AlphaFoldDB" id="A0A1G6Y2E0"/>
<evidence type="ECO:0000256" key="2">
    <source>
        <dbReference type="ARBA" id="ARBA00007174"/>
    </source>
</evidence>
<dbReference type="FunFam" id="2.170.150.20:FF:000001">
    <property type="entry name" value="Peptide methionine sulfoxide reductase MsrB"/>
    <property type="match status" value="1"/>
</dbReference>
<dbReference type="PROSITE" id="PS51790">
    <property type="entry name" value="MSRB"/>
    <property type="match status" value="1"/>
</dbReference>
<dbReference type="GO" id="GO:0030091">
    <property type="term" value="P:protein repair"/>
    <property type="evidence" value="ECO:0007669"/>
    <property type="project" value="InterPro"/>
</dbReference>
<dbReference type="InterPro" id="IPR011057">
    <property type="entry name" value="Mss4-like_sf"/>
</dbReference>
<reference evidence="11 12" key="1">
    <citation type="submission" date="2016-10" db="EMBL/GenBank/DDBJ databases">
        <authorList>
            <person name="de Groot N.N."/>
        </authorList>
    </citation>
    <scope>NUCLEOTIDE SEQUENCE [LARGE SCALE GENOMIC DNA]</scope>
    <source>
        <strain evidence="11 12">DSM 16957</strain>
    </source>
</reference>
<keyword evidence="5" id="KW-0479">Metal-binding</keyword>
<comment type="cofactor">
    <cofactor evidence="1">
        <name>Zn(2+)</name>
        <dbReference type="ChEBI" id="CHEBI:29105"/>
    </cofactor>
</comment>
<accession>A0A1G6Y2E0</accession>
<protein>
    <recommendedName>
        <fullName evidence="4">Peptide methionine sulfoxide reductase MsrB</fullName>
        <ecNumber evidence="3">1.8.4.12</ecNumber>
    </recommendedName>
    <alternativeName>
        <fullName evidence="9">Peptide-methionine (R)-S-oxide reductase</fullName>
    </alternativeName>
</protein>
<evidence type="ECO:0000256" key="5">
    <source>
        <dbReference type="ARBA" id="ARBA00022723"/>
    </source>
</evidence>
<dbReference type="Pfam" id="PF01641">
    <property type="entry name" value="SelR"/>
    <property type="match status" value="1"/>
</dbReference>
<evidence type="ECO:0000313" key="12">
    <source>
        <dbReference type="Proteomes" id="UP000199603"/>
    </source>
</evidence>
<evidence type="ECO:0000256" key="9">
    <source>
        <dbReference type="ARBA" id="ARBA00075819"/>
    </source>
</evidence>
<evidence type="ECO:0000259" key="10">
    <source>
        <dbReference type="PROSITE" id="PS51790"/>
    </source>
</evidence>
<comment type="catalytic activity">
    <reaction evidence="8">
        <text>L-methionyl-[protein] + [thioredoxin]-disulfide + H2O = L-methionyl-(R)-S-oxide-[protein] + [thioredoxin]-dithiol</text>
        <dbReference type="Rhea" id="RHEA:24164"/>
        <dbReference type="Rhea" id="RHEA-COMP:10698"/>
        <dbReference type="Rhea" id="RHEA-COMP:10700"/>
        <dbReference type="Rhea" id="RHEA-COMP:12313"/>
        <dbReference type="Rhea" id="RHEA-COMP:12314"/>
        <dbReference type="ChEBI" id="CHEBI:15377"/>
        <dbReference type="ChEBI" id="CHEBI:16044"/>
        <dbReference type="ChEBI" id="CHEBI:29950"/>
        <dbReference type="ChEBI" id="CHEBI:45764"/>
        <dbReference type="ChEBI" id="CHEBI:50058"/>
        <dbReference type="EC" id="1.8.4.12"/>
    </reaction>
</comment>
<evidence type="ECO:0000256" key="3">
    <source>
        <dbReference type="ARBA" id="ARBA00012499"/>
    </source>
</evidence>
<dbReference type="InterPro" id="IPR028427">
    <property type="entry name" value="Met_Sox_Rdtase_MsrB"/>
</dbReference>
<dbReference type="EMBL" id="FNAG01000008">
    <property type="protein sequence ID" value="SDD83887.1"/>
    <property type="molecule type" value="Genomic_DNA"/>
</dbReference>
<evidence type="ECO:0000256" key="8">
    <source>
        <dbReference type="ARBA" id="ARBA00048488"/>
    </source>
</evidence>